<dbReference type="Pfam" id="PF07730">
    <property type="entry name" value="HisKA_3"/>
    <property type="match status" value="1"/>
</dbReference>
<evidence type="ECO:0000256" key="1">
    <source>
        <dbReference type="ARBA" id="ARBA00022801"/>
    </source>
</evidence>
<gene>
    <name evidence="3" type="ORF">VSH64_08680</name>
</gene>
<dbReference type="Pfam" id="PF13185">
    <property type="entry name" value="GAF_2"/>
    <property type="match status" value="1"/>
</dbReference>
<dbReference type="InterPro" id="IPR011712">
    <property type="entry name" value="Sig_transdc_His_kin_sub3_dim/P"/>
</dbReference>
<feature type="domain" description="GAF" evidence="2">
    <location>
        <begin position="58"/>
        <end position="204"/>
    </location>
</feature>
<dbReference type="PANTHER" id="PTHR43156:SF2">
    <property type="entry name" value="STAGE II SPORULATION PROTEIN E"/>
    <property type="match status" value="1"/>
</dbReference>
<accession>A0ABZ1ID47</accession>
<dbReference type="Proteomes" id="UP001330812">
    <property type="component" value="Chromosome"/>
</dbReference>
<organism evidence="3 4">
    <name type="scientific">Amycolatopsis rhabdoformis</name>
    <dbReference type="NCBI Taxonomy" id="1448059"/>
    <lineage>
        <taxon>Bacteria</taxon>
        <taxon>Bacillati</taxon>
        <taxon>Actinomycetota</taxon>
        <taxon>Actinomycetes</taxon>
        <taxon>Pseudonocardiales</taxon>
        <taxon>Pseudonocardiaceae</taxon>
        <taxon>Amycolatopsis</taxon>
    </lineage>
</organism>
<dbReference type="Pfam" id="PF01590">
    <property type="entry name" value="GAF"/>
    <property type="match status" value="1"/>
</dbReference>
<dbReference type="PANTHER" id="PTHR43156">
    <property type="entry name" value="STAGE II SPORULATION PROTEIN E-RELATED"/>
    <property type="match status" value="1"/>
</dbReference>
<feature type="domain" description="GAF" evidence="2">
    <location>
        <begin position="224"/>
        <end position="371"/>
    </location>
</feature>
<dbReference type="EMBL" id="CP142149">
    <property type="protein sequence ID" value="WSE32182.1"/>
    <property type="molecule type" value="Genomic_DNA"/>
</dbReference>
<name>A0ABZ1ID47_9PSEU</name>
<dbReference type="InterPro" id="IPR052016">
    <property type="entry name" value="Bact_Sigma-Reg"/>
</dbReference>
<proteinExistence type="predicted"/>
<dbReference type="SUPFAM" id="SSF55781">
    <property type="entry name" value="GAF domain-like"/>
    <property type="match status" value="2"/>
</dbReference>
<keyword evidence="1" id="KW-0378">Hydrolase</keyword>
<reference evidence="3 4" key="1">
    <citation type="journal article" date="2015" name="Int. J. Syst. Evol. Microbiol.">
        <title>Amycolatopsis rhabdoformis sp. nov., an actinomycete isolated from a tropical forest soil.</title>
        <authorList>
            <person name="Souza W.R."/>
            <person name="Silva R.E."/>
            <person name="Goodfellow M."/>
            <person name="Busarakam K."/>
            <person name="Figueiro F.S."/>
            <person name="Ferreira D."/>
            <person name="Rodrigues-Filho E."/>
            <person name="Moraes L.A.B."/>
            <person name="Zucchi T.D."/>
        </authorList>
    </citation>
    <scope>NUCLEOTIDE SEQUENCE [LARGE SCALE GENOMIC DNA]</scope>
    <source>
        <strain evidence="3 4">NCIMB 14900</strain>
    </source>
</reference>
<protein>
    <submittedName>
        <fullName evidence="3">GAF domain-containing protein</fullName>
    </submittedName>
</protein>
<keyword evidence="4" id="KW-1185">Reference proteome</keyword>
<evidence type="ECO:0000313" key="4">
    <source>
        <dbReference type="Proteomes" id="UP001330812"/>
    </source>
</evidence>
<dbReference type="Gene3D" id="3.30.450.40">
    <property type="match status" value="2"/>
</dbReference>
<evidence type="ECO:0000259" key="2">
    <source>
        <dbReference type="SMART" id="SM00065"/>
    </source>
</evidence>
<dbReference type="RefSeq" id="WP_326834990.1">
    <property type="nucleotide sequence ID" value="NZ_CP142149.1"/>
</dbReference>
<evidence type="ECO:0000313" key="3">
    <source>
        <dbReference type="EMBL" id="WSE32182.1"/>
    </source>
</evidence>
<dbReference type="InterPro" id="IPR029016">
    <property type="entry name" value="GAF-like_dom_sf"/>
</dbReference>
<sequence length="581" mass="61678">MSEHGEAEAGRLTFPDQPRMELDQLLGQLVERAQEVIGTQGRLRGLLRATQMITSDLTLPALLRRIVDAAREVIGARYAALGVVGADGRLTEFLHAGMAADAVERIGHLPEGKGLLGALVDDPRPIRHTRLQDDPRSIGFPPGHPPMESFLGVPIRVRGSVFGNLYFTDGERGRFTSEDEQLALALAAAAGSAIDNARLYETARNRQAWLRASAAIARELLSSEFESPLDLVATHMRELADADLVTIVRPTGDAAWLRVDRAVGYGADALTGVLVPAQATISGTVLAGGEARTGSWPEERDRLEHAPVVALDVDAVLAVPLTSHGRITGVLTAARRSGRPAFGPDDLDMAVGFADQAAVAIELAGARAEQQRNALHDERDRIAAELHGEIMQRLYAASLSLQTTAGLAKSPVVTTRLHETIAEIDDVINHVQATVYRLDDVAPLRPAPVRDEVLRVLAEVAPSLGFAPATRFIGKLDGYSADAVVPFLRAALSLVAGWTRATAVTVEITAEPAGLSAVVGGEGVFASDPASAPEVLALRQRARDRGGSLTVETGADRLRLVWSVPASKGPNAGVRGLRSSP</sequence>
<dbReference type="SMART" id="SM00065">
    <property type="entry name" value="GAF"/>
    <property type="match status" value="2"/>
</dbReference>
<dbReference type="InterPro" id="IPR003018">
    <property type="entry name" value="GAF"/>
</dbReference>
<dbReference type="Gene3D" id="1.20.5.1930">
    <property type="match status" value="1"/>
</dbReference>